<evidence type="ECO:0000313" key="2">
    <source>
        <dbReference type="EMBL" id="SER76146.1"/>
    </source>
</evidence>
<keyword evidence="3" id="KW-1185">Reference proteome</keyword>
<dbReference type="STRING" id="155974.SAMN04487818_10590"/>
<dbReference type="RefSeq" id="WP_342741534.1">
    <property type="nucleotide sequence ID" value="NZ_FOGI01000005.1"/>
</dbReference>
<sequence length="108" mass="11784">MTFEESTAAALDQFEHVPDDVLWEVVTRDGACMAVYADGKAPDFTGDVLSDREMAARICAGCPVRDECLELEFRTVGGSSPGVWGALNVEDRQAVYAAWLARRVGGWQ</sequence>
<evidence type="ECO:0000313" key="3">
    <source>
        <dbReference type="Proteomes" id="UP000199051"/>
    </source>
</evidence>
<proteinExistence type="predicted"/>
<dbReference type="Pfam" id="PF02467">
    <property type="entry name" value="Whib"/>
    <property type="match status" value="1"/>
</dbReference>
<gene>
    <name evidence="2" type="ORF">SAMN04487818_10590</name>
</gene>
<reference evidence="3" key="1">
    <citation type="submission" date="2016-10" db="EMBL/GenBank/DDBJ databases">
        <authorList>
            <person name="Varghese N."/>
            <person name="Submissions S."/>
        </authorList>
    </citation>
    <scope>NUCLEOTIDE SEQUENCE [LARGE SCALE GENOMIC DNA]</scope>
    <source>
        <strain evidence="3">DSM 44260</strain>
    </source>
</reference>
<dbReference type="AlphaFoldDB" id="A0A1H9RTV7"/>
<name>A0A1H9RTV7_9PSEU</name>
<organism evidence="2 3">
    <name type="scientific">Actinokineospora terrae</name>
    <dbReference type="NCBI Taxonomy" id="155974"/>
    <lineage>
        <taxon>Bacteria</taxon>
        <taxon>Bacillati</taxon>
        <taxon>Actinomycetota</taxon>
        <taxon>Actinomycetes</taxon>
        <taxon>Pseudonocardiales</taxon>
        <taxon>Pseudonocardiaceae</taxon>
        <taxon>Actinokineospora</taxon>
    </lineage>
</organism>
<feature type="domain" description="4Fe-4S Wbl-type" evidence="1">
    <location>
        <begin position="31"/>
        <end position="94"/>
    </location>
</feature>
<evidence type="ECO:0000259" key="1">
    <source>
        <dbReference type="PROSITE" id="PS51674"/>
    </source>
</evidence>
<dbReference type="PROSITE" id="PS51674">
    <property type="entry name" value="4FE4S_WBL"/>
    <property type="match status" value="1"/>
</dbReference>
<accession>A0A1H9RTV7</accession>
<dbReference type="Proteomes" id="UP000199051">
    <property type="component" value="Unassembled WGS sequence"/>
</dbReference>
<dbReference type="EMBL" id="FOGI01000005">
    <property type="protein sequence ID" value="SER76146.1"/>
    <property type="molecule type" value="Genomic_DNA"/>
</dbReference>
<protein>
    <submittedName>
        <fullName evidence="2">WhiB family transcriptional regulator, redox-sensing transcriptional regulator</fullName>
    </submittedName>
</protein>
<dbReference type="InterPro" id="IPR034768">
    <property type="entry name" value="4FE4S_WBL"/>
</dbReference>